<dbReference type="GeneID" id="44084970"/>
<dbReference type="Proteomes" id="UP000465667">
    <property type="component" value="Chromosome"/>
</dbReference>
<dbReference type="InterPro" id="IPR046342">
    <property type="entry name" value="CBS_dom_sf"/>
</dbReference>
<evidence type="ECO:0000313" key="4">
    <source>
        <dbReference type="EMBL" id="QIB79549.1"/>
    </source>
</evidence>
<dbReference type="SMART" id="SM00116">
    <property type="entry name" value="CBS"/>
    <property type="match status" value="2"/>
</dbReference>
<keyword evidence="2" id="KW-0129">CBS domain</keyword>
<evidence type="ECO:0000256" key="1">
    <source>
        <dbReference type="ARBA" id="ARBA00022737"/>
    </source>
</evidence>
<dbReference type="Pfam" id="PF00571">
    <property type="entry name" value="CBS"/>
    <property type="match status" value="2"/>
</dbReference>
<keyword evidence="1" id="KW-0677">Repeat</keyword>
<dbReference type="Gene3D" id="3.10.580.10">
    <property type="entry name" value="CBS-domain"/>
    <property type="match status" value="1"/>
</dbReference>
<proteinExistence type="predicted"/>
<dbReference type="InterPro" id="IPR051462">
    <property type="entry name" value="CBS_domain-containing"/>
</dbReference>
<evidence type="ECO:0000313" key="5">
    <source>
        <dbReference type="EMBL" id="TVT95826.1"/>
    </source>
</evidence>
<dbReference type="CDD" id="cd02205">
    <property type="entry name" value="CBS_pair_SF"/>
    <property type="match status" value="1"/>
</dbReference>
<dbReference type="Proteomes" id="UP000320212">
    <property type="component" value="Unassembled WGS sequence"/>
</dbReference>
<accession>A0A6C0V0D7</accession>
<dbReference type="EMBL" id="VMTR01000016">
    <property type="protein sequence ID" value="TVT95826.1"/>
    <property type="molecule type" value="Genomic_DNA"/>
</dbReference>
<feature type="domain" description="CBS" evidence="3">
    <location>
        <begin position="16"/>
        <end position="72"/>
    </location>
</feature>
<reference evidence="4 7" key="2">
    <citation type="submission" date="2020-02" db="EMBL/GenBank/DDBJ databases">
        <title>Whole genome sequence of Haloferax alexandrinus pws1.</title>
        <authorList>
            <person name="Verma D.K."/>
            <person name="Gopal K."/>
            <person name="Prasad E.S."/>
        </authorList>
    </citation>
    <scope>NUCLEOTIDE SEQUENCE [LARGE SCALE GENOMIC DNA]</scope>
    <source>
        <strain evidence="7">wsp1</strain>
        <strain evidence="4">Wsp1</strain>
    </source>
</reference>
<organism evidence="5 6">
    <name type="scientific">Haloferax volcanii</name>
    <name type="common">Halobacterium volcanii</name>
    <dbReference type="NCBI Taxonomy" id="2246"/>
    <lineage>
        <taxon>Archaea</taxon>
        <taxon>Methanobacteriati</taxon>
        <taxon>Methanobacteriota</taxon>
        <taxon>Stenosarchaea group</taxon>
        <taxon>Halobacteria</taxon>
        <taxon>Halobacteriales</taxon>
        <taxon>Haloferacaceae</taxon>
        <taxon>Haloferax</taxon>
    </lineage>
</organism>
<dbReference type="InterPro" id="IPR000644">
    <property type="entry name" value="CBS_dom"/>
</dbReference>
<dbReference type="RefSeq" id="WP_144858497.1">
    <property type="nucleotide sequence ID" value="NZ_CP048738.1"/>
</dbReference>
<dbReference type="SUPFAM" id="SSF54631">
    <property type="entry name" value="CBS-domain pair"/>
    <property type="match status" value="1"/>
</dbReference>
<accession>A0A558GDM0</accession>
<evidence type="ECO:0000259" key="3">
    <source>
        <dbReference type="PROSITE" id="PS51371"/>
    </source>
</evidence>
<dbReference type="EMBL" id="CP048738">
    <property type="protein sequence ID" value="QIB79549.1"/>
    <property type="molecule type" value="Genomic_DNA"/>
</dbReference>
<dbReference type="AlphaFoldDB" id="A0A558GDM0"/>
<evidence type="ECO:0000256" key="2">
    <source>
        <dbReference type="PROSITE-ProRule" id="PRU00703"/>
    </source>
</evidence>
<dbReference type="PANTHER" id="PTHR48108">
    <property type="entry name" value="CBS DOMAIN-CONTAINING PROTEIN CBSX2, CHLOROPLASTIC"/>
    <property type="match status" value="1"/>
</dbReference>
<dbReference type="PANTHER" id="PTHR48108:SF26">
    <property type="entry name" value="CBS DOMAIN-CONTAINING PROTEIN DDB_G0289609"/>
    <property type="match status" value="1"/>
</dbReference>
<dbReference type="PROSITE" id="PS51371">
    <property type="entry name" value="CBS"/>
    <property type="match status" value="1"/>
</dbReference>
<sequence>MQFFTADDVLSHSTAASPDEPVTVDIDDSIQTALEMMLENDFDQLPVESEYGVEGVVTYKSIARYVKSMEDVSVEETSVKIALNTSPKFVDPDHDIFELFETFAEDDFVFIGDSDGLEGILTRYDILYFLEVQVDPFLKIGEIEESLRHIFRESVDDLDQCMEEAFAPRAENDDRYDPPERLDDFSFDEYRLFITRNLDQLPSRLTQERSMVEDLLEDIRDTRNALFHFRAEADEVDRDQLDIAHSYFTGIANTV</sequence>
<evidence type="ECO:0000313" key="7">
    <source>
        <dbReference type="Proteomes" id="UP000465667"/>
    </source>
</evidence>
<dbReference type="KEGG" id="hale:G3A49_16135"/>
<evidence type="ECO:0000313" key="6">
    <source>
        <dbReference type="Proteomes" id="UP000320212"/>
    </source>
</evidence>
<name>A0A558GDM0_HALVO</name>
<protein>
    <submittedName>
        <fullName evidence="5">CBS domain-containing protein</fullName>
    </submittedName>
</protein>
<gene>
    <name evidence="5" type="ORF">FQA18_04330</name>
    <name evidence="4" type="ORF">G3A49_16135</name>
</gene>
<reference evidence="5 6" key="1">
    <citation type="submission" date="2019-07" db="EMBL/GenBank/DDBJ databases">
        <title>Draft genome sequence of Haloferax volcanii SS0101, isolated from salt farm in Samut Sakhon, Thailand.</title>
        <authorList>
            <person name="Wanthongcharoen S."/>
            <person name="Yamprayoonswat W."/>
            <person name="Ruangsuj P."/>
            <person name="Thongpramul N."/>
            <person name="Jumpathong W."/>
            <person name="Sittihan S."/>
            <person name="Kanjanavas P."/>
            <person name="Yasawong M."/>
        </authorList>
    </citation>
    <scope>NUCLEOTIDE SEQUENCE [LARGE SCALE GENOMIC DNA]</scope>
    <source>
        <strain evidence="5 6">SS0101</strain>
    </source>
</reference>